<feature type="compositionally biased region" description="Low complexity" evidence="5">
    <location>
        <begin position="297"/>
        <end position="317"/>
    </location>
</feature>
<accession>A0AAJ0C8V5</accession>
<dbReference type="Pfam" id="PF07690">
    <property type="entry name" value="MFS_1"/>
    <property type="match status" value="1"/>
</dbReference>
<name>A0AAJ0C8V5_9PEZI</name>
<dbReference type="GeneID" id="85305926"/>
<evidence type="ECO:0000256" key="5">
    <source>
        <dbReference type="SAM" id="MobiDB-lite"/>
    </source>
</evidence>
<evidence type="ECO:0000256" key="3">
    <source>
        <dbReference type="ARBA" id="ARBA00022989"/>
    </source>
</evidence>
<dbReference type="InterPro" id="IPR011701">
    <property type="entry name" value="MFS"/>
</dbReference>
<keyword evidence="4 6" id="KW-0472">Membrane</keyword>
<dbReference type="PANTHER" id="PTHR23502:SF149">
    <property type="entry name" value="TRANSPORTER, PUTATIVE-RELATED"/>
    <property type="match status" value="1"/>
</dbReference>
<gene>
    <name evidence="7" type="ORF">QBC33DRAFT_216834</name>
</gene>
<comment type="caution">
    <text evidence="7">The sequence shown here is derived from an EMBL/GenBank/DDBJ whole genome shotgun (WGS) entry which is preliminary data.</text>
</comment>
<evidence type="ECO:0000313" key="8">
    <source>
        <dbReference type="Proteomes" id="UP001244011"/>
    </source>
</evidence>
<dbReference type="Proteomes" id="UP001244011">
    <property type="component" value="Unassembled WGS sequence"/>
</dbReference>
<dbReference type="GO" id="GO:0005886">
    <property type="term" value="C:plasma membrane"/>
    <property type="evidence" value="ECO:0007669"/>
    <property type="project" value="TreeGrafter"/>
</dbReference>
<sequence>MDENLDEGTIHELEDVLHTKIYPGTEIMKDVGSHHFVKAGGRSRNVLIPQPSDDPRDPLNWSPLWKNLTIFCATALSFSLNLGPLALAPMFEAYVQEWNRSLADVVQFTGVAILCLGFSNFIWVPVMVCFGRRPVAIFSTLICIGSSFWRTYATSYNSFMGACILNGLAAGPCETLMPQVIADVIFLHDRGKYQTLYFSMYFISLMVGPIISGAMSEHLSWRGFWWFNTGLLLFTLVVNIFLFPETRYRRAVEPSGEKDAPPNGNAAAGAGIIDNDLDNKIERSNGATHTEGLPPATTTNTTTLSNNNNTNINGNSNADDADLAPQMTHHDPFLGCGSPSKKQFLPFQRFEGNLLRELWLPLYLHAFPIVEFAAFVVSWSASGFLVVNLSQSQAFGAPPYSFSPQTIGLFNLAVLVGGIVGLVTCGPLSDWVAAHLTARNGGVREPEMRLVAMVPYVLVMVLGSVVTAVGYDYHWPWQAIVIIGYGCLGMQVSALPSIASTYAIDSYKPVTGSMFVTITINKNLWGYGVSKFLTPWAEESGFRPPILMNMALITLFSSCGIIFWFWGKKFRGITSKSFVHKL</sequence>
<keyword evidence="2 6" id="KW-0812">Transmembrane</keyword>
<protein>
    <submittedName>
        <fullName evidence="7">MFS transporter</fullName>
    </submittedName>
</protein>
<evidence type="ECO:0000256" key="4">
    <source>
        <dbReference type="ARBA" id="ARBA00023136"/>
    </source>
</evidence>
<dbReference type="Gene3D" id="1.20.1250.20">
    <property type="entry name" value="MFS general substrate transporter like domains"/>
    <property type="match status" value="1"/>
</dbReference>
<proteinExistence type="predicted"/>
<comment type="subcellular location">
    <subcellularLocation>
        <location evidence="1">Membrane</location>
        <topology evidence="1">Multi-pass membrane protein</topology>
    </subcellularLocation>
</comment>
<feature type="transmembrane region" description="Helical" evidence="6">
    <location>
        <begin position="362"/>
        <end position="387"/>
    </location>
</feature>
<feature type="region of interest" description="Disordered" evidence="5">
    <location>
        <begin position="283"/>
        <end position="324"/>
    </location>
</feature>
<dbReference type="InterPro" id="IPR036259">
    <property type="entry name" value="MFS_trans_sf"/>
</dbReference>
<dbReference type="AlphaFoldDB" id="A0AAJ0C8V5"/>
<keyword evidence="8" id="KW-1185">Reference proteome</keyword>
<evidence type="ECO:0000256" key="1">
    <source>
        <dbReference type="ARBA" id="ARBA00004141"/>
    </source>
</evidence>
<feature type="transmembrane region" description="Helical" evidence="6">
    <location>
        <begin position="450"/>
        <end position="471"/>
    </location>
</feature>
<feature type="transmembrane region" description="Helical" evidence="6">
    <location>
        <begin position="477"/>
        <end position="495"/>
    </location>
</feature>
<evidence type="ECO:0000313" key="7">
    <source>
        <dbReference type="EMBL" id="KAK1770794.1"/>
    </source>
</evidence>
<evidence type="ECO:0000256" key="6">
    <source>
        <dbReference type="SAM" id="Phobius"/>
    </source>
</evidence>
<feature type="transmembrane region" description="Helical" evidence="6">
    <location>
        <begin position="102"/>
        <end position="123"/>
    </location>
</feature>
<organism evidence="7 8">
    <name type="scientific">Phialemonium atrogriseum</name>
    <dbReference type="NCBI Taxonomy" id="1093897"/>
    <lineage>
        <taxon>Eukaryota</taxon>
        <taxon>Fungi</taxon>
        <taxon>Dikarya</taxon>
        <taxon>Ascomycota</taxon>
        <taxon>Pezizomycotina</taxon>
        <taxon>Sordariomycetes</taxon>
        <taxon>Sordariomycetidae</taxon>
        <taxon>Cephalothecales</taxon>
        <taxon>Cephalothecaceae</taxon>
        <taxon>Phialemonium</taxon>
    </lineage>
</organism>
<dbReference type="GO" id="GO:0022857">
    <property type="term" value="F:transmembrane transporter activity"/>
    <property type="evidence" value="ECO:0007669"/>
    <property type="project" value="InterPro"/>
</dbReference>
<feature type="transmembrane region" description="Helical" evidence="6">
    <location>
        <begin position="546"/>
        <end position="566"/>
    </location>
</feature>
<feature type="transmembrane region" description="Helical" evidence="6">
    <location>
        <begin position="224"/>
        <end position="243"/>
    </location>
</feature>
<dbReference type="SUPFAM" id="SSF103473">
    <property type="entry name" value="MFS general substrate transporter"/>
    <property type="match status" value="1"/>
</dbReference>
<keyword evidence="3 6" id="KW-1133">Transmembrane helix</keyword>
<reference evidence="7" key="1">
    <citation type="submission" date="2023-06" db="EMBL/GenBank/DDBJ databases">
        <title>Genome-scale phylogeny and comparative genomics of the fungal order Sordariales.</title>
        <authorList>
            <consortium name="Lawrence Berkeley National Laboratory"/>
            <person name="Hensen N."/>
            <person name="Bonometti L."/>
            <person name="Westerberg I."/>
            <person name="Brannstrom I.O."/>
            <person name="Guillou S."/>
            <person name="Cros-Aarteil S."/>
            <person name="Calhoun S."/>
            <person name="Haridas S."/>
            <person name="Kuo A."/>
            <person name="Mondo S."/>
            <person name="Pangilinan J."/>
            <person name="Riley R."/>
            <person name="Labutti K."/>
            <person name="Andreopoulos B."/>
            <person name="Lipzen A."/>
            <person name="Chen C."/>
            <person name="Yanf M."/>
            <person name="Daum C."/>
            <person name="Ng V."/>
            <person name="Clum A."/>
            <person name="Steindorff A."/>
            <person name="Ohm R."/>
            <person name="Martin F."/>
            <person name="Silar P."/>
            <person name="Natvig D."/>
            <person name="Lalanne C."/>
            <person name="Gautier V."/>
            <person name="Ament-Velasquez S.L."/>
            <person name="Kruys A."/>
            <person name="Hutchinson M.I."/>
            <person name="Powell A.J."/>
            <person name="Barry K."/>
            <person name="Miller A.N."/>
            <person name="Grigoriev I.V."/>
            <person name="Debuchy R."/>
            <person name="Gladieux P."/>
            <person name="Thoren M.H."/>
            <person name="Johannesson H."/>
        </authorList>
    </citation>
    <scope>NUCLEOTIDE SEQUENCE</scope>
    <source>
        <strain evidence="7">8032-3</strain>
    </source>
</reference>
<dbReference type="RefSeq" id="XP_060287007.1">
    <property type="nucleotide sequence ID" value="XM_060422739.1"/>
</dbReference>
<dbReference type="EMBL" id="MU838999">
    <property type="protein sequence ID" value="KAK1770794.1"/>
    <property type="molecule type" value="Genomic_DNA"/>
</dbReference>
<feature type="transmembrane region" description="Helical" evidence="6">
    <location>
        <begin position="68"/>
        <end position="90"/>
    </location>
</feature>
<dbReference type="PANTHER" id="PTHR23502">
    <property type="entry name" value="MAJOR FACILITATOR SUPERFAMILY"/>
    <property type="match status" value="1"/>
</dbReference>
<feature type="transmembrane region" description="Helical" evidence="6">
    <location>
        <begin position="407"/>
        <end position="429"/>
    </location>
</feature>
<feature type="transmembrane region" description="Helical" evidence="6">
    <location>
        <begin position="195"/>
        <end position="212"/>
    </location>
</feature>
<feature type="transmembrane region" description="Helical" evidence="6">
    <location>
        <begin position="507"/>
        <end position="526"/>
    </location>
</feature>
<evidence type="ECO:0000256" key="2">
    <source>
        <dbReference type="ARBA" id="ARBA00022692"/>
    </source>
</evidence>